<dbReference type="InterPro" id="IPR003959">
    <property type="entry name" value="ATPase_AAA_core"/>
</dbReference>
<sequence length="387" mass="43145">MNCIQLSNIGPIQEADVTLGDLTILVGPQATGKSVFLQILKLLVDHPGIRDELQRFNIDWKKNPQSFFDLYFGDGMGTLWSEDDSALVVDGQSRPLPGFAKLSKHRSWDDRLFYIPAQRVMSLRDGTTRPFSDYRAGDPFALRAFSQKLHELVQNEFASTPALFPKSNRLKASLREPLIEHVFGGFGLNIDAEQLQKRIVLTPPEGGKSLPYLVWSAGQREFVPLLLGLYWLLPSSKVTRRGKLEWVIIEEPEMGLHPRAISATLALVLELLSRDYRVCLSTHSPHVLDVVWGLQFLQAHGGKPDDVLEIFGMKPNATTREFARAALAKTYKVHSFRRGAPVEDISSLDPSSDSREEAGWGGLTEFSGRVGDVVAKVARRAESERGA</sequence>
<proteinExistence type="predicted"/>
<dbReference type="EMBL" id="CP012159">
    <property type="protein sequence ID" value="AKT39529.1"/>
    <property type="molecule type" value="Genomic_DNA"/>
</dbReference>
<dbReference type="PANTHER" id="PTHR40396:SF1">
    <property type="entry name" value="ATPASE AAA-TYPE CORE DOMAIN-CONTAINING PROTEIN"/>
    <property type="match status" value="1"/>
</dbReference>
<reference evidence="3 4" key="1">
    <citation type="submission" date="2015-07" db="EMBL/GenBank/DDBJ databases">
        <title>Genome analysis of myxobacterium Chondromyces crocatus Cm c5 reveals a high potential for natural compound synthesis and the genetic basis for the loss of fruiting body formation.</title>
        <authorList>
            <person name="Zaburannyi N."/>
            <person name="Bunk B."/>
            <person name="Maier J."/>
            <person name="Overmann J."/>
            <person name="Mueller R."/>
        </authorList>
    </citation>
    <scope>NUCLEOTIDE SEQUENCE [LARGE SCALE GENOMIC DNA]</scope>
    <source>
        <strain evidence="3 4">Cm c5</strain>
    </source>
</reference>
<accession>A0A0K1EFA1</accession>
<dbReference type="PATRIC" id="fig|52.7.peg.4051"/>
<evidence type="ECO:0000256" key="1">
    <source>
        <dbReference type="SAM" id="MobiDB-lite"/>
    </source>
</evidence>
<dbReference type="OrthoDB" id="3322489at2"/>
<feature type="domain" description="ATPase AAA-type core" evidence="2">
    <location>
        <begin position="173"/>
        <end position="289"/>
    </location>
</feature>
<evidence type="ECO:0000259" key="2">
    <source>
        <dbReference type="Pfam" id="PF13304"/>
    </source>
</evidence>
<organism evidence="3 4">
    <name type="scientific">Chondromyces crocatus</name>
    <dbReference type="NCBI Taxonomy" id="52"/>
    <lineage>
        <taxon>Bacteria</taxon>
        <taxon>Pseudomonadati</taxon>
        <taxon>Myxococcota</taxon>
        <taxon>Polyangia</taxon>
        <taxon>Polyangiales</taxon>
        <taxon>Polyangiaceae</taxon>
        <taxon>Chondromyces</taxon>
    </lineage>
</organism>
<feature type="region of interest" description="Disordered" evidence="1">
    <location>
        <begin position="343"/>
        <end position="362"/>
    </location>
</feature>
<protein>
    <recommendedName>
        <fullName evidence="2">ATPase AAA-type core domain-containing protein</fullName>
    </recommendedName>
</protein>
<name>A0A0K1EFA1_CHOCO</name>
<dbReference type="SUPFAM" id="SSF52540">
    <property type="entry name" value="P-loop containing nucleoside triphosphate hydrolases"/>
    <property type="match status" value="1"/>
</dbReference>
<dbReference type="Pfam" id="PF13304">
    <property type="entry name" value="AAA_21"/>
    <property type="match status" value="1"/>
</dbReference>
<evidence type="ECO:0000313" key="3">
    <source>
        <dbReference type="EMBL" id="AKT39529.1"/>
    </source>
</evidence>
<dbReference type="Gene3D" id="3.40.50.300">
    <property type="entry name" value="P-loop containing nucleotide triphosphate hydrolases"/>
    <property type="match status" value="1"/>
</dbReference>
<dbReference type="Proteomes" id="UP000067626">
    <property type="component" value="Chromosome"/>
</dbReference>
<dbReference type="GO" id="GO:0016887">
    <property type="term" value="F:ATP hydrolysis activity"/>
    <property type="evidence" value="ECO:0007669"/>
    <property type="project" value="InterPro"/>
</dbReference>
<dbReference type="GO" id="GO:0005524">
    <property type="term" value="F:ATP binding"/>
    <property type="evidence" value="ECO:0007669"/>
    <property type="project" value="InterPro"/>
</dbReference>
<dbReference type="AlphaFoldDB" id="A0A0K1EFA1"/>
<dbReference type="PANTHER" id="PTHR40396">
    <property type="entry name" value="ATPASE-LIKE PROTEIN"/>
    <property type="match status" value="1"/>
</dbReference>
<dbReference type="KEGG" id="ccro:CMC5_036760"/>
<evidence type="ECO:0000313" key="4">
    <source>
        <dbReference type="Proteomes" id="UP000067626"/>
    </source>
</evidence>
<dbReference type="InterPro" id="IPR027417">
    <property type="entry name" value="P-loop_NTPase"/>
</dbReference>
<gene>
    <name evidence="3" type="ORF">CMC5_036760</name>
</gene>
<keyword evidence="4" id="KW-1185">Reference proteome</keyword>
<dbReference type="RefSeq" id="WP_050435971.1">
    <property type="nucleotide sequence ID" value="NZ_CP012159.1"/>
</dbReference>